<reference evidence="1" key="1">
    <citation type="submission" date="2021-06" db="EMBL/GenBank/DDBJ databases">
        <authorList>
            <person name="Kallberg Y."/>
            <person name="Tangrot J."/>
            <person name="Rosling A."/>
        </authorList>
    </citation>
    <scope>NUCLEOTIDE SEQUENCE</scope>
    <source>
        <strain evidence="1">AU212A</strain>
    </source>
</reference>
<evidence type="ECO:0000313" key="2">
    <source>
        <dbReference type="Proteomes" id="UP000789860"/>
    </source>
</evidence>
<feature type="non-terminal residue" evidence="1">
    <location>
        <position position="86"/>
    </location>
</feature>
<organism evidence="1 2">
    <name type="scientific">Scutellospora calospora</name>
    <dbReference type="NCBI Taxonomy" id="85575"/>
    <lineage>
        <taxon>Eukaryota</taxon>
        <taxon>Fungi</taxon>
        <taxon>Fungi incertae sedis</taxon>
        <taxon>Mucoromycota</taxon>
        <taxon>Glomeromycotina</taxon>
        <taxon>Glomeromycetes</taxon>
        <taxon>Diversisporales</taxon>
        <taxon>Gigasporaceae</taxon>
        <taxon>Scutellospora</taxon>
    </lineage>
</organism>
<evidence type="ECO:0000313" key="1">
    <source>
        <dbReference type="EMBL" id="CAG8702449.1"/>
    </source>
</evidence>
<protein>
    <submittedName>
        <fullName evidence="1">3064_t:CDS:1</fullName>
    </submittedName>
</protein>
<keyword evidence="2" id="KW-1185">Reference proteome</keyword>
<proteinExistence type="predicted"/>
<sequence>IFDDLVRSSNDTESNLDTLSNQLLRVEVTEEESFIEILKKFNLYYKLPSRHYISSYVVKLFQNQQKDLNEDLQNISNRVILTTDIW</sequence>
<comment type="caution">
    <text evidence="1">The sequence shown here is derived from an EMBL/GenBank/DDBJ whole genome shotgun (WGS) entry which is preliminary data.</text>
</comment>
<accession>A0ACA9PEN9</accession>
<feature type="non-terminal residue" evidence="1">
    <location>
        <position position="1"/>
    </location>
</feature>
<dbReference type="EMBL" id="CAJVPM010040069">
    <property type="protein sequence ID" value="CAG8702449.1"/>
    <property type="molecule type" value="Genomic_DNA"/>
</dbReference>
<name>A0ACA9PEN9_9GLOM</name>
<gene>
    <name evidence="1" type="ORF">SCALOS_LOCUS10550</name>
</gene>
<dbReference type="Proteomes" id="UP000789860">
    <property type="component" value="Unassembled WGS sequence"/>
</dbReference>